<reference evidence="2 3" key="1">
    <citation type="submission" date="2013-03" db="EMBL/GenBank/DDBJ databases">
        <title>The Genome Sequence of Cladophialophora psammophila CBS 110553.</title>
        <authorList>
            <consortium name="The Broad Institute Genomics Platform"/>
            <person name="Cuomo C."/>
            <person name="de Hoog S."/>
            <person name="Gorbushina A."/>
            <person name="Walker B."/>
            <person name="Young S.K."/>
            <person name="Zeng Q."/>
            <person name="Gargeya S."/>
            <person name="Fitzgerald M."/>
            <person name="Haas B."/>
            <person name="Abouelleil A."/>
            <person name="Allen A.W."/>
            <person name="Alvarado L."/>
            <person name="Arachchi H.M."/>
            <person name="Berlin A.M."/>
            <person name="Chapman S.B."/>
            <person name="Gainer-Dewar J."/>
            <person name="Goldberg J."/>
            <person name="Griggs A."/>
            <person name="Gujja S."/>
            <person name="Hansen M."/>
            <person name="Howarth C."/>
            <person name="Imamovic A."/>
            <person name="Ireland A."/>
            <person name="Larimer J."/>
            <person name="McCowan C."/>
            <person name="Murphy C."/>
            <person name="Pearson M."/>
            <person name="Poon T.W."/>
            <person name="Priest M."/>
            <person name="Roberts A."/>
            <person name="Saif S."/>
            <person name="Shea T."/>
            <person name="Sisk P."/>
            <person name="Sykes S."/>
            <person name="Wortman J."/>
            <person name="Nusbaum C."/>
            <person name="Birren B."/>
        </authorList>
    </citation>
    <scope>NUCLEOTIDE SEQUENCE [LARGE SCALE GENOMIC DNA]</scope>
    <source>
        <strain evidence="2 3">CBS 110553</strain>
    </source>
</reference>
<protein>
    <submittedName>
        <fullName evidence="2">Uncharacterized protein</fullName>
    </submittedName>
</protein>
<feature type="compositionally biased region" description="Basic and acidic residues" evidence="1">
    <location>
        <begin position="66"/>
        <end position="92"/>
    </location>
</feature>
<keyword evidence="3" id="KW-1185">Reference proteome</keyword>
<organism evidence="2 3">
    <name type="scientific">Cladophialophora psammophila CBS 110553</name>
    <dbReference type="NCBI Taxonomy" id="1182543"/>
    <lineage>
        <taxon>Eukaryota</taxon>
        <taxon>Fungi</taxon>
        <taxon>Dikarya</taxon>
        <taxon>Ascomycota</taxon>
        <taxon>Pezizomycotina</taxon>
        <taxon>Eurotiomycetes</taxon>
        <taxon>Chaetothyriomycetidae</taxon>
        <taxon>Chaetothyriales</taxon>
        <taxon>Herpotrichiellaceae</taxon>
        <taxon>Cladophialophora</taxon>
    </lineage>
</organism>
<dbReference type="OrthoDB" id="10532458at2759"/>
<evidence type="ECO:0000256" key="1">
    <source>
        <dbReference type="SAM" id="MobiDB-lite"/>
    </source>
</evidence>
<dbReference type="AlphaFoldDB" id="W9WUC6"/>
<accession>W9WUC6</accession>
<feature type="compositionally biased region" description="Basic and acidic residues" evidence="1">
    <location>
        <begin position="120"/>
        <end position="149"/>
    </location>
</feature>
<gene>
    <name evidence="2" type="ORF">A1O5_08871</name>
</gene>
<dbReference type="EMBL" id="AMGX01000014">
    <property type="protein sequence ID" value="EXJ68256.1"/>
    <property type="molecule type" value="Genomic_DNA"/>
</dbReference>
<feature type="region of interest" description="Disordered" evidence="1">
    <location>
        <begin position="37"/>
        <end position="156"/>
    </location>
</feature>
<comment type="caution">
    <text evidence="2">The sequence shown here is derived from an EMBL/GenBank/DDBJ whole genome shotgun (WGS) entry which is preliminary data.</text>
</comment>
<evidence type="ECO:0000313" key="2">
    <source>
        <dbReference type="EMBL" id="EXJ68256.1"/>
    </source>
</evidence>
<feature type="compositionally biased region" description="Basic and acidic residues" evidence="1">
    <location>
        <begin position="37"/>
        <end position="47"/>
    </location>
</feature>
<feature type="region of interest" description="Disordered" evidence="1">
    <location>
        <begin position="1"/>
        <end position="24"/>
    </location>
</feature>
<dbReference type="GeneID" id="19193569"/>
<dbReference type="Proteomes" id="UP000019471">
    <property type="component" value="Unassembled WGS sequence"/>
</dbReference>
<evidence type="ECO:0000313" key="3">
    <source>
        <dbReference type="Proteomes" id="UP000019471"/>
    </source>
</evidence>
<dbReference type="RefSeq" id="XP_007747642.1">
    <property type="nucleotide sequence ID" value="XM_007749452.1"/>
</dbReference>
<feature type="compositionally biased region" description="Acidic residues" evidence="1">
    <location>
        <begin position="93"/>
        <end position="102"/>
    </location>
</feature>
<name>W9WUC6_9EURO</name>
<sequence length="156" mass="17552">MFALSVNGQFHGPTHIDITEHTPRMYEKIPEEKDLSYLLDELRQHDPEQDEYADAGEGGDSANMERYQDHGDHYCQHDQYDQGGQEHQHDQYEQDDEGDQDADQPTSEDYGGGGNGADYYHSHHDWSGHDGGNDVDPHGHGHGHGHEEYPDGSNGP</sequence>
<dbReference type="HOGENOM" id="CLU_1686389_0_0_1"/>
<proteinExistence type="predicted"/>